<keyword evidence="2" id="KW-1185">Reference proteome</keyword>
<dbReference type="Proteomes" id="UP000680038">
    <property type="component" value="Unassembled WGS sequence"/>
</dbReference>
<sequence>MGDNFFRIYAKMAFNFTAYLYGDLLAKNSCFDDIRNWIINGGENKFSNIIHGDIFNSLNIQRPADSHLFLITQNGSELYAICSLYETINVGILLSKTMQVETCGDDGLICNWRDRSEVRLSEFMNTHRS</sequence>
<comment type="caution">
    <text evidence="1">The sequence shown here is derived from an EMBL/GenBank/DDBJ whole genome shotgun (WGS) entry which is preliminary data.</text>
</comment>
<evidence type="ECO:0000313" key="2">
    <source>
        <dbReference type="Proteomes" id="UP000680038"/>
    </source>
</evidence>
<dbReference type="EMBL" id="CAJRAF010000004">
    <property type="protein sequence ID" value="CAG5017826.1"/>
    <property type="molecule type" value="Genomic_DNA"/>
</dbReference>
<organism evidence="1 2">
    <name type="scientific">Dyadobacter helix</name>
    <dbReference type="NCBI Taxonomy" id="2822344"/>
    <lineage>
        <taxon>Bacteria</taxon>
        <taxon>Pseudomonadati</taxon>
        <taxon>Bacteroidota</taxon>
        <taxon>Cytophagia</taxon>
        <taxon>Cytophagales</taxon>
        <taxon>Spirosomataceae</taxon>
        <taxon>Dyadobacter</taxon>
    </lineage>
</organism>
<reference evidence="1" key="1">
    <citation type="submission" date="2021-04" db="EMBL/GenBank/DDBJ databases">
        <authorList>
            <person name="Rodrigo-Torres L."/>
            <person name="Arahal R. D."/>
            <person name="Lucena T."/>
        </authorList>
    </citation>
    <scope>NUCLEOTIDE SEQUENCE</scope>
    <source>
        <strain evidence="1">CECT 9275</strain>
    </source>
</reference>
<dbReference type="AlphaFoldDB" id="A0A916N7P2"/>
<protein>
    <submittedName>
        <fullName evidence="1">Uncharacterized protein</fullName>
    </submittedName>
</protein>
<accession>A0A916N7P2</accession>
<evidence type="ECO:0000313" key="1">
    <source>
        <dbReference type="EMBL" id="CAG5017826.1"/>
    </source>
</evidence>
<proteinExistence type="predicted"/>
<gene>
    <name evidence="1" type="ORF">DYBT9275_05854</name>
</gene>
<name>A0A916N7P2_9BACT</name>